<dbReference type="PANTHER" id="PTHR37398:SF3">
    <property type="entry name" value="GLYCOSIDE HYDROLASE FAMILY 5 DOMAIN-CONTAINING PROTEIN"/>
    <property type="match status" value="1"/>
</dbReference>
<organism evidence="2 3">
    <name type="scientific">Elysia crispata</name>
    <name type="common">lettuce slug</name>
    <dbReference type="NCBI Taxonomy" id="231223"/>
    <lineage>
        <taxon>Eukaryota</taxon>
        <taxon>Metazoa</taxon>
        <taxon>Spiralia</taxon>
        <taxon>Lophotrochozoa</taxon>
        <taxon>Mollusca</taxon>
        <taxon>Gastropoda</taxon>
        <taxon>Heterobranchia</taxon>
        <taxon>Euthyneura</taxon>
        <taxon>Panpulmonata</taxon>
        <taxon>Sacoglossa</taxon>
        <taxon>Placobranchoidea</taxon>
        <taxon>Plakobranchidae</taxon>
        <taxon>Elysia</taxon>
    </lineage>
</organism>
<comment type="caution">
    <text evidence="2">The sequence shown here is derived from an EMBL/GenBank/DDBJ whole genome shotgun (WGS) entry which is preliminary data.</text>
</comment>
<keyword evidence="3" id="KW-1185">Reference proteome</keyword>
<dbReference type="Proteomes" id="UP001283361">
    <property type="component" value="Unassembled WGS sequence"/>
</dbReference>
<dbReference type="Gene3D" id="3.20.20.80">
    <property type="entry name" value="Glycosidases"/>
    <property type="match status" value="1"/>
</dbReference>
<dbReference type="PANTHER" id="PTHR37398">
    <property type="entry name" value="ENDO-BETA-1,4-MANNANASE"/>
    <property type="match status" value="1"/>
</dbReference>
<dbReference type="InterPro" id="IPR017853">
    <property type="entry name" value="GH"/>
</dbReference>
<dbReference type="SUPFAM" id="SSF51445">
    <property type="entry name" value="(Trans)glycosidases"/>
    <property type="match status" value="1"/>
</dbReference>
<evidence type="ECO:0000313" key="2">
    <source>
        <dbReference type="EMBL" id="KAK3785917.1"/>
    </source>
</evidence>
<gene>
    <name evidence="2" type="ORF">RRG08_033025</name>
</gene>
<feature type="signal peptide" evidence="1">
    <location>
        <begin position="1"/>
        <end position="20"/>
    </location>
</feature>
<feature type="chain" id="PRO_5041931581" description="Mannan endo-1,4-beta-mannosidase" evidence="1">
    <location>
        <begin position="21"/>
        <end position="372"/>
    </location>
</feature>
<dbReference type="AlphaFoldDB" id="A0AAE1AE19"/>
<reference evidence="2" key="1">
    <citation type="journal article" date="2023" name="G3 (Bethesda)">
        <title>A reference genome for the long-term kleptoplast-retaining sea slug Elysia crispata morphotype clarki.</title>
        <authorList>
            <person name="Eastman K.E."/>
            <person name="Pendleton A.L."/>
            <person name="Shaikh M.A."/>
            <person name="Suttiyut T."/>
            <person name="Ogas R."/>
            <person name="Tomko P."/>
            <person name="Gavelis G."/>
            <person name="Widhalm J.R."/>
            <person name="Wisecaver J.H."/>
        </authorList>
    </citation>
    <scope>NUCLEOTIDE SEQUENCE</scope>
    <source>
        <strain evidence="2">ECLA1</strain>
    </source>
</reference>
<protein>
    <recommendedName>
        <fullName evidence="4">Mannan endo-1,4-beta-mannosidase</fullName>
    </recommendedName>
</protein>
<accession>A0AAE1AE19</accession>
<evidence type="ECO:0000256" key="1">
    <source>
        <dbReference type="SAM" id="SignalP"/>
    </source>
</evidence>
<dbReference type="EMBL" id="JAWDGP010002047">
    <property type="protein sequence ID" value="KAK3785917.1"/>
    <property type="molecule type" value="Genomic_DNA"/>
</dbReference>
<sequence length="372" mass="41976">MTLVITFIVCLVLISEGAFASRLSVSGDHFVYNGEKVFLSGGSLPWINYAHDFGNNQWAGVKSQVENQMKMLRDAGGNTMRLWIHIQGGSTPQFDNNGYVTDFDKQGTFMNDFKDMLNLAQRYDILVVPTLWSAAVNQDRSHHLDGLLVDWRKLTSYINKVLVPLVRAVKGHPALGAWDIFNEPEGMLKIGESHDDPCFDTTKLSGSGAGWAGKRYNYYQILRFINWQADAIKKEDPEVLVTIGVWNPKSCTNNFGLANHYSDACLYKAGKRQMGKLDFYQFHTYSWAGKFDNVSPFVNKYSDYGTSKPIVIGEFNKKNGGGRSFKQLFEYAYGHGYAGAWSWDLVSKGRDERYGISLLKDHTENGKIPIHI</sequence>
<evidence type="ECO:0008006" key="4">
    <source>
        <dbReference type="Google" id="ProtNLM"/>
    </source>
</evidence>
<name>A0AAE1AE19_9GAST</name>
<proteinExistence type="predicted"/>
<evidence type="ECO:0000313" key="3">
    <source>
        <dbReference type="Proteomes" id="UP001283361"/>
    </source>
</evidence>
<keyword evidence="1" id="KW-0732">Signal</keyword>